<protein>
    <submittedName>
        <fullName evidence="3">Uncharacterized protein</fullName>
    </submittedName>
</protein>
<sequence length="186" mass="21670">MDKAFIIEEILDDSATDATTAAYSGNFNEYKITASKHMQGFYIISDIVKNRDETNIFDNSIKMFVFKDCVKSFDELILNLESNPKNKVRFSNSLTIDNGNISDIKVYIFGFDETKDSFLFDPNKFPRNAVYKYRISKDEFHAHMSLNLDQRLAKNFIESFAFSSDYGFENKKISVIINEIYRYEIL</sequence>
<dbReference type="OMA" id="VFINENM"/>
<accession>A0A5L8J9A2</accession>
<dbReference type="Pfam" id="PF17437">
    <property type="entry name" value="DUF5416"/>
    <property type="match status" value="1"/>
</dbReference>
<dbReference type="AlphaFoldDB" id="A0A5L8J9A2"/>
<evidence type="ECO:0000313" key="3">
    <source>
        <dbReference type="EMBL" id="EAK0453060.1"/>
    </source>
</evidence>
<organism evidence="3">
    <name type="scientific">Campylobacter fetus</name>
    <dbReference type="NCBI Taxonomy" id="196"/>
    <lineage>
        <taxon>Bacteria</taxon>
        <taxon>Pseudomonadati</taxon>
        <taxon>Campylobacterota</taxon>
        <taxon>Epsilonproteobacteria</taxon>
        <taxon>Campylobacterales</taxon>
        <taxon>Campylobacteraceae</taxon>
        <taxon>Campylobacter</taxon>
    </lineage>
</organism>
<dbReference type="EMBL" id="AABQDW010000002">
    <property type="protein sequence ID" value="EAI5407533.1"/>
    <property type="molecule type" value="Genomic_DNA"/>
</dbReference>
<evidence type="ECO:0000313" key="5">
    <source>
        <dbReference type="Proteomes" id="UP000535509"/>
    </source>
</evidence>
<evidence type="ECO:0000313" key="4">
    <source>
        <dbReference type="EMBL" id="EAK0468546.1"/>
    </source>
</evidence>
<proteinExistence type="predicted"/>
<gene>
    <name evidence="3" type="ORF">AAH17_05245</name>
    <name evidence="4" type="ORF">AAH24_04060</name>
    <name evidence="1" type="ORF">BVH53_02255</name>
    <name evidence="2" type="ORF">CX802_01070</name>
</gene>
<dbReference type="EMBL" id="AABTCC010000002">
    <property type="protein sequence ID" value="EAI8858440.1"/>
    <property type="molecule type" value="Genomic_DNA"/>
</dbReference>
<reference evidence="3 6" key="1">
    <citation type="submission" date="2018-05" db="EMBL/GenBank/DDBJ databases">
        <authorList>
            <consortium name="PulseNet: The National Subtyping Network for Foodborne Disease Surveillance"/>
            <person name="Tarr C.L."/>
            <person name="Trees E."/>
            <person name="Katz L.S."/>
            <person name="Carleton-Romer H.A."/>
            <person name="Stroika S."/>
            <person name="Kucerova Z."/>
            <person name="Roache K.F."/>
            <person name="Sabol A.L."/>
            <person name="Besser J."/>
            <person name="Gerner-Smidt P."/>
        </authorList>
    </citation>
    <scope>NUCLEOTIDE SEQUENCE</scope>
    <source>
        <strain evidence="3">2014D-0197</strain>
        <strain evidence="1 6">2016D-0221</strain>
        <strain evidence="4">D4313</strain>
        <strain evidence="2 5">PNUSAC001503</strain>
    </source>
</reference>
<dbReference type="GeneID" id="61064237"/>
<dbReference type="Proteomes" id="UP000557842">
    <property type="component" value="Unassembled WGS sequence"/>
</dbReference>
<evidence type="ECO:0000313" key="1">
    <source>
        <dbReference type="EMBL" id="EAI5407533.1"/>
    </source>
</evidence>
<dbReference type="EMBL" id="AACCXM010000002">
    <property type="protein sequence ID" value="EAK0468546.1"/>
    <property type="molecule type" value="Genomic_DNA"/>
</dbReference>
<keyword evidence="5" id="KW-1185">Reference proteome</keyword>
<comment type="caution">
    <text evidence="3">The sequence shown here is derived from an EMBL/GenBank/DDBJ whole genome shotgun (WGS) entry which is preliminary data.</text>
</comment>
<dbReference type="RefSeq" id="WP_002848580.1">
    <property type="nucleotide sequence ID" value="NZ_AABUZP020000024.1"/>
</dbReference>
<dbReference type="Proteomes" id="UP000535509">
    <property type="component" value="Unassembled WGS sequence"/>
</dbReference>
<dbReference type="InterPro" id="IPR035393">
    <property type="entry name" value="DUF5416"/>
</dbReference>
<evidence type="ECO:0000313" key="6">
    <source>
        <dbReference type="Proteomes" id="UP000557842"/>
    </source>
</evidence>
<dbReference type="EMBL" id="AACCXK010000007">
    <property type="protein sequence ID" value="EAK0453060.1"/>
    <property type="molecule type" value="Genomic_DNA"/>
</dbReference>
<name>A0A5L8J9A2_CAMFE</name>
<evidence type="ECO:0000313" key="2">
    <source>
        <dbReference type="EMBL" id="EAI8858440.1"/>
    </source>
</evidence>